<evidence type="ECO:0000313" key="2">
    <source>
        <dbReference type="Proteomes" id="UP001219518"/>
    </source>
</evidence>
<name>A0AAE1LUP9_9NEOP</name>
<sequence>MCRSNHDSEIVITAESSLEEWYAQTGVRPPGRPEHARLPYAVPGPQPAGDHPIARVQDGTGFGNLWNRPLPELRCVEFMLPKVFLRERYDEANFTKFPCLDWIAE</sequence>
<reference evidence="1" key="2">
    <citation type="journal article" date="2023" name="BMC Genomics">
        <title>Pest status, molecular evolution, and epigenetic factors derived from the genome assembly of Frankliniella fusca, a thysanopteran phytovirus vector.</title>
        <authorList>
            <person name="Catto M.A."/>
            <person name="Labadie P.E."/>
            <person name="Jacobson A.L."/>
            <person name="Kennedy G.G."/>
            <person name="Srinivasan R."/>
            <person name="Hunt B.G."/>
        </authorList>
    </citation>
    <scope>NUCLEOTIDE SEQUENCE</scope>
    <source>
        <strain evidence="1">PL_HMW_Pooled</strain>
    </source>
</reference>
<organism evidence="1 2">
    <name type="scientific">Frankliniella fusca</name>
    <dbReference type="NCBI Taxonomy" id="407009"/>
    <lineage>
        <taxon>Eukaryota</taxon>
        <taxon>Metazoa</taxon>
        <taxon>Ecdysozoa</taxon>
        <taxon>Arthropoda</taxon>
        <taxon>Hexapoda</taxon>
        <taxon>Insecta</taxon>
        <taxon>Pterygota</taxon>
        <taxon>Neoptera</taxon>
        <taxon>Paraneoptera</taxon>
        <taxon>Thysanoptera</taxon>
        <taxon>Terebrantia</taxon>
        <taxon>Thripoidea</taxon>
        <taxon>Thripidae</taxon>
        <taxon>Frankliniella</taxon>
    </lineage>
</organism>
<evidence type="ECO:0000313" key="1">
    <source>
        <dbReference type="EMBL" id="KAK3931489.1"/>
    </source>
</evidence>
<proteinExistence type="predicted"/>
<dbReference type="EMBL" id="JAHWGI010001426">
    <property type="protein sequence ID" value="KAK3931489.1"/>
    <property type="molecule type" value="Genomic_DNA"/>
</dbReference>
<gene>
    <name evidence="1" type="ORF">KUF71_006507</name>
</gene>
<protein>
    <submittedName>
        <fullName evidence="1">13S globulin seed storage protein 2</fullName>
    </submittedName>
</protein>
<reference evidence="1" key="1">
    <citation type="submission" date="2021-07" db="EMBL/GenBank/DDBJ databases">
        <authorList>
            <person name="Catto M.A."/>
            <person name="Jacobson A."/>
            <person name="Kennedy G."/>
            <person name="Labadie P."/>
            <person name="Hunt B.G."/>
            <person name="Srinivasan R."/>
        </authorList>
    </citation>
    <scope>NUCLEOTIDE SEQUENCE</scope>
    <source>
        <strain evidence="1">PL_HMW_Pooled</strain>
        <tissue evidence="1">Head</tissue>
    </source>
</reference>
<dbReference type="Proteomes" id="UP001219518">
    <property type="component" value="Unassembled WGS sequence"/>
</dbReference>
<comment type="caution">
    <text evidence="1">The sequence shown here is derived from an EMBL/GenBank/DDBJ whole genome shotgun (WGS) entry which is preliminary data.</text>
</comment>
<dbReference type="AlphaFoldDB" id="A0AAE1LUP9"/>
<keyword evidence="2" id="KW-1185">Reference proteome</keyword>
<accession>A0AAE1LUP9</accession>